<dbReference type="AlphaFoldDB" id="A0A9D1WJC9"/>
<proteinExistence type="predicted"/>
<evidence type="ECO:0000313" key="3">
    <source>
        <dbReference type="EMBL" id="HIX60321.1"/>
    </source>
</evidence>
<feature type="compositionally biased region" description="Basic and acidic residues" evidence="1">
    <location>
        <begin position="14"/>
        <end position="39"/>
    </location>
</feature>
<dbReference type="Proteomes" id="UP000886817">
    <property type="component" value="Unassembled WGS sequence"/>
</dbReference>
<dbReference type="EMBL" id="DXEX01000244">
    <property type="protein sequence ID" value="HIX60321.1"/>
    <property type="molecule type" value="Genomic_DNA"/>
</dbReference>
<gene>
    <name evidence="3" type="ORF">IAA45_11495</name>
</gene>
<feature type="region of interest" description="Disordered" evidence="1">
    <location>
        <begin position="1"/>
        <end position="44"/>
    </location>
</feature>
<keyword evidence="2" id="KW-0472">Membrane</keyword>
<name>A0A9D1WJC9_9FIRM</name>
<comment type="caution">
    <text evidence="3">The sequence shown here is derived from an EMBL/GenBank/DDBJ whole genome shotgun (WGS) entry which is preliminary data.</text>
</comment>
<sequence length="435" mass="49364">MSEGYGYDMGPGPDRGEDRNYGDKPLNRSRRYQEQERFRQPAVDPEIQERLKKIPMPGKKAQKFIGIAVCVVVVLTAGFMILSGLFGPEKAAETYAEAVLNGEWEQVYGQMEIPEGILMTKEHFLAAHPEEGGAEVTNLNVEESGDASSGTEEFLRWYTVQYMVKGESSIREMRLQLIRQPEKAFLLFPKWKVSSEDLLVKNFVISVPAGYEIAVDGETLTPASLAEENGSGYDTYMENLFVGEHTIQAAAENRETEEFRLDLTEGMDYYEIGQLNVSADAVSEMQTVVQEFVGKIYGEALAQSGPSGDYLNYWAQTGNSLEEQQYIQESAVQLYERLVSDLQSTYYDKIQFTDMSFRNFQSQVNEYYTDEAGNFYVQLYVTYQYAYAYTGTETSYSGITTKEEVQDEGNSDLTVTFKLENEKWKVYSMDLSSVY</sequence>
<evidence type="ECO:0000256" key="1">
    <source>
        <dbReference type="SAM" id="MobiDB-lite"/>
    </source>
</evidence>
<organism evidence="3 4">
    <name type="scientific">Candidatus Blautia gallistercoris</name>
    <dbReference type="NCBI Taxonomy" id="2838490"/>
    <lineage>
        <taxon>Bacteria</taxon>
        <taxon>Bacillati</taxon>
        <taxon>Bacillota</taxon>
        <taxon>Clostridia</taxon>
        <taxon>Lachnospirales</taxon>
        <taxon>Lachnospiraceae</taxon>
        <taxon>Blautia</taxon>
    </lineage>
</organism>
<accession>A0A9D1WJC9</accession>
<protein>
    <submittedName>
        <fullName evidence="3">Uncharacterized protein</fullName>
    </submittedName>
</protein>
<reference evidence="3" key="2">
    <citation type="submission" date="2021-04" db="EMBL/GenBank/DDBJ databases">
        <authorList>
            <person name="Gilroy R."/>
        </authorList>
    </citation>
    <scope>NUCLEOTIDE SEQUENCE</scope>
    <source>
        <strain evidence="3">ChiSjej1B19-8411</strain>
    </source>
</reference>
<reference evidence="3" key="1">
    <citation type="journal article" date="2021" name="PeerJ">
        <title>Extensive microbial diversity within the chicken gut microbiome revealed by metagenomics and culture.</title>
        <authorList>
            <person name="Gilroy R."/>
            <person name="Ravi A."/>
            <person name="Getino M."/>
            <person name="Pursley I."/>
            <person name="Horton D.L."/>
            <person name="Alikhan N.F."/>
            <person name="Baker D."/>
            <person name="Gharbi K."/>
            <person name="Hall N."/>
            <person name="Watson M."/>
            <person name="Adriaenssens E.M."/>
            <person name="Foster-Nyarko E."/>
            <person name="Jarju S."/>
            <person name="Secka A."/>
            <person name="Antonio M."/>
            <person name="Oren A."/>
            <person name="Chaudhuri R.R."/>
            <person name="La Ragione R."/>
            <person name="Hildebrand F."/>
            <person name="Pallen M.J."/>
        </authorList>
    </citation>
    <scope>NUCLEOTIDE SEQUENCE</scope>
    <source>
        <strain evidence="3">ChiSjej1B19-8411</strain>
    </source>
</reference>
<feature type="transmembrane region" description="Helical" evidence="2">
    <location>
        <begin position="64"/>
        <end position="86"/>
    </location>
</feature>
<evidence type="ECO:0000256" key="2">
    <source>
        <dbReference type="SAM" id="Phobius"/>
    </source>
</evidence>
<keyword evidence="2" id="KW-1133">Transmembrane helix</keyword>
<evidence type="ECO:0000313" key="4">
    <source>
        <dbReference type="Proteomes" id="UP000886817"/>
    </source>
</evidence>
<keyword evidence="2" id="KW-0812">Transmembrane</keyword>